<dbReference type="Proteomes" id="UP001595075">
    <property type="component" value="Unassembled WGS sequence"/>
</dbReference>
<gene>
    <name evidence="1" type="ORF">VTL71DRAFT_3653</name>
</gene>
<dbReference type="EMBL" id="JAZHXI010000013">
    <property type="protein sequence ID" value="KAL2064516.1"/>
    <property type="molecule type" value="Genomic_DNA"/>
</dbReference>
<proteinExistence type="predicted"/>
<organism evidence="1 2">
    <name type="scientific">Oculimacula yallundae</name>
    <dbReference type="NCBI Taxonomy" id="86028"/>
    <lineage>
        <taxon>Eukaryota</taxon>
        <taxon>Fungi</taxon>
        <taxon>Dikarya</taxon>
        <taxon>Ascomycota</taxon>
        <taxon>Pezizomycotina</taxon>
        <taxon>Leotiomycetes</taxon>
        <taxon>Helotiales</taxon>
        <taxon>Ploettnerulaceae</taxon>
        <taxon>Oculimacula</taxon>
    </lineage>
</organism>
<evidence type="ECO:0000313" key="2">
    <source>
        <dbReference type="Proteomes" id="UP001595075"/>
    </source>
</evidence>
<sequence length="1081" mass="120844">MAGTIGRITAALTSIHNENAVSLANLNFDFTLVKLEAPREYNGLGANISKLRKVEAEEGVLHKTARKLGALFKEILPPAEDLFRAYGTRVSEISAMPSINPQQKQGIFASHAGVDTASIWAAATSGTSAISAHLLGCMLARMFTGPEAISVWVEIVQRQKESISARYGDRLYAQEYQSDCIAALQEISRAELSNWDASARAWLQSADEAKALQQKQTMLILDNASIPVNNEPDTYASVMKAWTAALEAMNNLVRGMPQTVQDGAALLAISSWHLYPDMVIYGGPVVEVKQKDPTFRATALLTLGLQHLRDDKKSVYWSLPLACLQYYGYPIHTSRSAGSETARITYHQFAYILIGCLFVSWEDFSRTNEEGLKWLQRLRCIIKRNEEEGSPRNSLYPMWLDYLLNAANDLGDCDDLERNAAYQLMNLGRRRPTFLYASAQTPPPLFSLSQIPILLSVLKNRQRIELLRECCYDMKIDGSSLIIAYPAFEEEQGGDEDENVVLNYASVMPVPQQSSKRTHDGGTKLSQTSDARHRRWITLSYNQMQVCYRRSDEFNNIPKTRISLKRQEEAERIYLQEIDEEIPGAFIAPPSPERQERLSEITELTILIQIAQRRKAIEDLGEDCLPVMRWTIDPQHGFHDEGLIFSLELDFLTACDDILSRCKSAYQNAVAVCKKFFAGTPKFAALYLIYHPEVGHRKARGSEVHLTLSIHRLQEFFLSEHFCTTNLHDHFSNPTSVAAQEELRCLKACAAMADIYKLLPGATISTLIVGQSLQDAKWIPKSVYGRPLRSHPELAVSSSNHLTLPQSFACVAMFESGTCNFDPSYLSEAFAMSSGNSLYVAAALLCDPYDQPRATELRRVVGNIGRSGITFLISPPEVKTRKPDPEKWMSINHRVFDGSLEDHFQDTSMHLSFTRYEIPLLTESDPRHIIDRSAVLVEGLISVFEGGCWVAEVDVLKAVRESVSRCDRWSSGHDHHNQTSVYCNDGQSPRRTSFASYTEASSIRSELAATSIENWDELIEAPSIGHIAIRAHKNWLARLAATAMCAKHGFISLILPENPCWICCADMLASSSSGVRTALIC</sequence>
<keyword evidence="2" id="KW-1185">Reference proteome</keyword>
<protein>
    <submittedName>
        <fullName evidence="1">Uncharacterized protein</fullName>
    </submittedName>
</protein>
<reference evidence="1 2" key="1">
    <citation type="journal article" date="2024" name="Commun. Biol.">
        <title>Comparative genomic analysis of thermophilic fungi reveals convergent evolutionary adaptations and gene losses.</title>
        <authorList>
            <person name="Steindorff A.S."/>
            <person name="Aguilar-Pontes M.V."/>
            <person name="Robinson A.J."/>
            <person name="Andreopoulos B."/>
            <person name="LaButti K."/>
            <person name="Kuo A."/>
            <person name="Mondo S."/>
            <person name="Riley R."/>
            <person name="Otillar R."/>
            <person name="Haridas S."/>
            <person name="Lipzen A."/>
            <person name="Grimwood J."/>
            <person name="Schmutz J."/>
            <person name="Clum A."/>
            <person name="Reid I.D."/>
            <person name="Moisan M.C."/>
            <person name="Butler G."/>
            <person name="Nguyen T.T.M."/>
            <person name="Dewar K."/>
            <person name="Conant G."/>
            <person name="Drula E."/>
            <person name="Henrissat B."/>
            <person name="Hansel C."/>
            <person name="Singer S."/>
            <person name="Hutchinson M.I."/>
            <person name="de Vries R.P."/>
            <person name="Natvig D.O."/>
            <person name="Powell A.J."/>
            <person name="Tsang A."/>
            <person name="Grigoriev I.V."/>
        </authorList>
    </citation>
    <scope>NUCLEOTIDE SEQUENCE [LARGE SCALE GENOMIC DNA]</scope>
    <source>
        <strain evidence="1 2">CBS 494.80</strain>
    </source>
</reference>
<accession>A0ABR4C5A2</accession>
<comment type="caution">
    <text evidence="1">The sequence shown here is derived from an EMBL/GenBank/DDBJ whole genome shotgun (WGS) entry which is preliminary data.</text>
</comment>
<evidence type="ECO:0000313" key="1">
    <source>
        <dbReference type="EMBL" id="KAL2064516.1"/>
    </source>
</evidence>
<name>A0ABR4C5A2_9HELO</name>